<evidence type="ECO:0000259" key="1">
    <source>
        <dbReference type="PROSITE" id="PS50878"/>
    </source>
</evidence>
<dbReference type="Pfam" id="PF01348">
    <property type="entry name" value="Intron_maturas2"/>
    <property type="match status" value="1"/>
</dbReference>
<dbReference type="InterPro" id="IPR000477">
    <property type="entry name" value="RT_dom"/>
</dbReference>
<gene>
    <name evidence="2" type="ORF">GCM10015535_69040</name>
</gene>
<dbReference type="InterPro" id="IPR049030">
    <property type="entry name" value="AI2M-like_HNH"/>
</dbReference>
<dbReference type="RefSeq" id="WP_189548190.1">
    <property type="nucleotide sequence ID" value="NZ_BMTF01000052.1"/>
</dbReference>
<evidence type="ECO:0000313" key="3">
    <source>
        <dbReference type="Proteomes" id="UP000660675"/>
    </source>
</evidence>
<feature type="domain" description="Reverse transcriptase" evidence="1">
    <location>
        <begin position="68"/>
        <end position="355"/>
    </location>
</feature>
<protein>
    <submittedName>
        <fullName evidence="2">Maturase</fullName>
    </submittedName>
</protein>
<organism evidence="2 3">
    <name type="scientific">Streptomyces gelaticus</name>
    <dbReference type="NCBI Taxonomy" id="285446"/>
    <lineage>
        <taxon>Bacteria</taxon>
        <taxon>Bacillati</taxon>
        <taxon>Actinomycetota</taxon>
        <taxon>Actinomycetes</taxon>
        <taxon>Kitasatosporales</taxon>
        <taxon>Streptomycetaceae</taxon>
        <taxon>Streptomyces</taxon>
    </lineage>
</organism>
<dbReference type="SUPFAM" id="SSF56672">
    <property type="entry name" value="DNA/RNA polymerases"/>
    <property type="match status" value="1"/>
</dbReference>
<dbReference type="Pfam" id="PF21368">
    <property type="entry name" value="AI2M-like_HNH"/>
    <property type="match status" value="1"/>
</dbReference>
<accession>A0ABQ2WD08</accession>
<dbReference type="Pfam" id="PF00078">
    <property type="entry name" value="RVT_1"/>
    <property type="match status" value="1"/>
</dbReference>
<dbReference type="Proteomes" id="UP000660675">
    <property type="component" value="Unassembled WGS sequence"/>
</dbReference>
<dbReference type="InterPro" id="IPR043502">
    <property type="entry name" value="DNA/RNA_pol_sf"/>
</dbReference>
<keyword evidence="3" id="KW-1185">Reference proteome</keyword>
<evidence type="ECO:0000313" key="2">
    <source>
        <dbReference type="EMBL" id="GGV97527.1"/>
    </source>
</evidence>
<dbReference type="PANTHER" id="PTHR34047:SF8">
    <property type="entry name" value="PROTEIN YKFC"/>
    <property type="match status" value="1"/>
</dbReference>
<comment type="caution">
    <text evidence="2">The sequence shown here is derived from an EMBL/GenBank/DDBJ whole genome shotgun (WGS) entry which is preliminary data.</text>
</comment>
<proteinExistence type="predicted"/>
<dbReference type="PANTHER" id="PTHR34047">
    <property type="entry name" value="NUCLEAR INTRON MATURASE 1, MITOCHONDRIAL-RELATED"/>
    <property type="match status" value="1"/>
</dbReference>
<dbReference type="PROSITE" id="PS50878">
    <property type="entry name" value="RT_POL"/>
    <property type="match status" value="1"/>
</dbReference>
<name>A0ABQ2WD08_9ACTN</name>
<sequence>MQSAETVLDVIRERGRRSLPLERIYRQLFNPQLFLMAYGRIYRNSGAMTPGVTGETVDGMSRVKIDTIIGTLRSESYRWTPVKRVYIDKKGGAKKKRPLGLPTWSDKLVAEVVRLLLEAYYDVQFSDRSHGFRPKRGCHTALQDVVKYWTGTRWFIEGDISDCFGSLDHEVMLTILGEKIHDGRFLRLIRAMLKAGYLEDWRWNATLSGAPQGGVASPVLSNIYLDRLDQFMEQKLLPEYNRGRKRRHHPEYHRLDSRMYWAKRRGDRAAVRQLRLQMRSLPSKDPYDPGFRRLRYVRYADDWLLGFAGPKHEAEEIKARITEFLLDELRLELSESKTLVTHATSQAARFLGYEVRAQRCDTKLTGPRRSVNGAIGLFVPREVIRQRCASYMGGGKPKLRGVLLHDSDFSIVATYQAEYRGLVQYYLLAQDVARLNRLQWVMETSMLKTLASKHRSTVTKMARKYKATIDTPDGPRKCFEVIVERGGEKKALVARFGGIPLKRQRTAVMADREPLKPNNISTTELVKRLLADCCEMCGSTSRIEVHHIRKLADLKQQGRAERPAWVKLMAMRRRKTLVVCRPCHEDIHAGRATSSTRKRSLESGVLGN</sequence>
<dbReference type="InterPro" id="IPR024937">
    <property type="entry name" value="Domain_X"/>
</dbReference>
<dbReference type="InterPro" id="IPR051083">
    <property type="entry name" value="GrpII_Intron_Splice-Mob/Def"/>
</dbReference>
<dbReference type="EMBL" id="BMTF01000052">
    <property type="protein sequence ID" value="GGV97527.1"/>
    <property type="molecule type" value="Genomic_DNA"/>
</dbReference>
<reference evidence="3" key="1">
    <citation type="journal article" date="2019" name="Int. J. Syst. Evol. Microbiol.">
        <title>The Global Catalogue of Microorganisms (GCM) 10K type strain sequencing project: providing services to taxonomists for standard genome sequencing and annotation.</title>
        <authorList>
            <consortium name="The Broad Institute Genomics Platform"/>
            <consortium name="The Broad Institute Genome Sequencing Center for Infectious Disease"/>
            <person name="Wu L."/>
            <person name="Ma J."/>
        </authorList>
    </citation>
    <scope>NUCLEOTIDE SEQUENCE [LARGE SCALE GENOMIC DNA]</scope>
    <source>
        <strain evidence="3">JCM 4376</strain>
    </source>
</reference>
<dbReference type="CDD" id="cd01651">
    <property type="entry name" value="RT_G2_intron"/>
    <property type="match status" value="1"/>
</dbReference>